<organism evidence="13 14">
    <name type="scientific">Sus scrofa</name>
    <name type="common">Pig</name>
    <dbReference type="NCBI Taxonomy" id="9823"/>
    <lineage>
        <taxon>Eukaryota</taxon>
        <taxon>Metazoa</taxon>
        <taxon>Chordata</taxon>
        <taxon>Craniata</taxon>
        <taxon>Vertebrata</taxon>
        <taxon>Euteleostomi</taxon>
        <taxon>Mammalia</taxon>
        <taxon>Eutheria</taxon>
        <taxon>Laurasiatheria</taxon>
        <taxon>Artiodactyla</taxon>
        <taxon>Suina</taxon>
        <taxon>Suidae</taxon>
        <taxon>Sus</taxon>
    </lineage>
</organism>
<dbReference type="Ensembl" id="ENSSSCT00070019403.1">
    <property type="protein sequence ID" value="ENSSSCP00070016147.1"/>
    <property type="gene ID" value="ENSSSCG00070009988.1"/>
</dbReference>
<feature type="compositionally biased region" description="Low complexity" evidence="12">
    <location>
        <begin position="163"/>
        <end position="174"/>
    </location>
</feature>
<dbReference type="PANTHER" id="PTHR12137">
    <property type="entry name" value="CARBOHYDRATE SULFOTRANSFERASE"/>
    <property type="match status" value="1"/>
</dbReference>
<feature type="compositionally biased region" description="Low complexity" evidence="12">
    <location>
        <begin position="136"/>
        <end position="148"/>
    </location>
</feature>
<evidence type="ECO:0000313" key="14">
    <source>
        <dbReference type="Proteomes" id="UP000314985"/>
    </source>
</evidence>
<feature type="region of interest" description="Disordered" evidence="12">
    <location>
        <begin position="1"/>
        <end position="228"/>
    </location>
</feature>
<keyword evidence="3 11" id="KW-0808">Transferase</keyword>
<sequence length="519" mass="57849">MALAGEARAVRRAQARREGRSSVFEAPPRAPTSRETRSKRRGAGAEGGAGGGAALGGSAGPKAAAVRAAVRGEARRGEARGARASPEPSVQPLHEAEVRGSGQDGQEPAPPPVAGLGLGLHGRAHHRVLGQRGRRPLLPAPGAAAAARPEPRPSGGPAPPRLLPARPLETLLLGGRQPGLAGRPAGQPWPRASRKPGPPGNLEESVRGYDWSSPAAPQSADPDGRQAERRSVLRELCANASFVFPTKERSFDDIPNYELNHLIVDDRHGVIYCYVPKVACTNWKRVMIVLSQSLSDRGVPYRDPLDIPREYVHNSSTHLTFNKFWRRYGKFSRHLMKIKLKKYTKFLFVRDPFVRLISAFRSKFELENEEFYRKFAVPMLQMYSNHTSPPASVSEAFSAGLRVSFANFIQYLLDPHTEQLAPFNEHWRQVHRLCHPCQIDYDFVGKLETLDQDAAQLLRLLKVDKLLHFPPSYRNRTASSWEEGWFAQIPLAWRQQLYKLYEADFVLFGYPKPENLLRD</sequence>
<evidence type="ECO:0000256" key="12">
    <source>
        <dbReference type="SAM" id="MobiDB-lite"/>
    </source>
</evidence>
<feature type="compositionally biased region" description="Gly residues" evidence="12">
    <location>
        <begin position="44"/>
        <end position="59"/>
    </location>
</feature>
<dbReference type="GO" id="GO:0016051">
    <property type="term" value="P:carbohydrate biosynthetic process"/>
    <property type="evidence" value="ECO:0007669"/>
    <property type="project" value="InterPro"/>
</dbReference>
<dbReference type="GO" id="GO:0008146">
    <property type="term" value="F:sulfotransferase activity"/>
    <property type="evidence" value="ECO:0007669"/>
    <property type="project" value="InterPro"/>
</dbReference>
<accession>A0A4X1TJF6</accession>
<evidence type="ECO:0000256" key="11">
    <source>
        <dbReference type="RuleBase" id="RU364020"/>
    </source>
</evidence>
<dbReference type="Pfam" id="PF03567">
    <property type="entry name" value="Sulfotransfer_2"/>
    <property type="match status" value="1"/>
</dbReference>
<comment type="subcellular location">
    <subcellularLocation>
        <location evidence="1 11">Golgi apparatus membrane</location>
        <topology evidence="1 11">Single-pass type II membrane protein</topology>
    </subcellularLocation>
</comment>
<evidence type="ECO:0000256" key="8">
    <source>
        <dbReference type="ARBA" id="ARBA00023136"/>
    </source>
</evidence>
<protein>
    <recommendedName>
        <fullName evidence="11">Carbohydrate sulfotransferase</fullName>
        <ecNumber evidence="11">2.8.2.-</ecNumber>
    </recommendedName>
</protein>
<evidence type="ECO:0000256" key="10">
    <source>
        <dbReference type="ARBA" id="ARBA00023277"/>
    </source>
</evidence>
<keyword evidence="5 11" id="KW-0735">Signal-anchor</keyword>
<evidence type="ECO:0000256" key="4">
    <source>
        <dbReference type="ARBA" id="ARBA00022692"/>
    </source>
</evidence>
<keyword evidence="4" id="KW-0812">Transmembrane</keyword>
<feature type="compositionally biased region" description="Low complexity" evidence="12">
    <location>
        <begin position="60"/>
        <end position="69"/>
    </location>
</feature>
<evidence type="ECO:0000256" key="7">
    <source>
        <dbReference type="ARBA" id="ARBA00023034"/>
    </source>
</evidence>
<dbReference type="GO" id="GO:0000139">
    <property type="term" value="C:Golgi membrane"/>
    <property type="evidence" value="ECO:0007669"/>
    <property type="project" value="UniProtKB-SubCell"/>
</dbReference>
<keyword evidence="10 11" id="KW-0119">Carbohydrate metabolism</keyword>
<evidence type="ECO:0000313" key="13">
    <source>
        <dbReference type="Ensembl" id="ENSSSCP00070016147.1"/>
    </source>
</evidence>
<dbReference type="Proteomes" id="UP000314985">
    <property type="component" value="Chromosome 3"/>
</dbReference>
<evidence type="ECO:0000256" key="9">
    <source>
        <dbReference type="ARBA" id="ARBA00023180"/>
    </source>
</evidence>
<evidence type="ECO:0000256" key="3">
    <source>
        <dbReference type="ARBA" id="ARBA00022679"/>
    </source>
</evidence>
<name>A0A4X1TJF6_PIG</name>
<dbReference type="EC" id="2.8.2.-" evidence="11"/>
<dbReference type="PANTHER" id="PTHR12137:SF4">
    <property type="entry name" value="CARBOHYDRATE SULFOTRANSFERASE 12"/>
    <property type="match status" value="1"/>
</dbReference>
<evidence type="ECO:0000256" key="2">
    <source>
        <dbReference type="ARBA" id="ARBA00006339"/>
    </source>
</evidence>
<feature type="compositionally biased region" description="Pro residues" evidence="12">
    <location>
        <begin position="152"/>
        <end position="162"/>
    </location>
</feature>
<reference evidence="13" key="2">
    <citation type="submission" date="2025-08" db="UniProtKB">
        <authorList>
            <consortium name="Ensembl"/>
        </authorList>
    </citation>
    <scope>IDENTIFICATION</scope>
</reference>
<dbReference type="InterPro" id="IPR018011">
    <property type="entry name" value="Carb_sulfotrans_8-10"/>
</dbReference>
<keyword evidence="8" id="KW-0472">Membrane</keyword>
<proteinExistence type="inferred from homology"/>
<reference evidence="13 14" key="1">
    <citation type="submission" date="2017-08" db="EMBL/GenBank/DDBJ databases">
        <title>USMARCv1.0.</title>
        <authorList>
            <person name="Hannum G.I."/>
            <person name="Koren S."/>
            <person name="Schroeder S.G."/>
            <person name="Chin S.C."/>
            <person name="Nonneman D.J."/>
            <person name="Becker S.A."/>
            <person name="Rosen B.D."/>
            <person name="Bickhart D.M."/>
            <person name="Putnam N.H."/>
            <person name="Green R.E."/>
            <person name="Tuggle C.K."/>
            <person name="Liu H."/>
            <person name="Rohrer G.A."/>
            <person name="Warr A."/>
            <person name="Hall R."/>
            <person name="Kim K."/>
            <person name="Hume D.A."/>
            <person name="Talbot R."/>
            <person name="Chow W."/>
            <person name="Howe K."/>
            <person name="Schwartz A.S."/>
            <person name="Watson M."/>
            <person name="Archibald A.L."/>
            <person name="Phillippy A.M."/>
            <person name="Smith T.P.L."/>
        </authorList>
    </citation>
    <scope>NUCLEOTIDE SEQUENCE [LARGE SCALE GENOMIC DNA]</scope>
</reference>
<keyword evidence="9 11" id="KW-0325">Glycoprotein</keyword>
<evidence type="ECO:0000256" key="1">
    <source>
        <dbReference type="ARBA" id="ARBA00004323"/>
    </source>
</evidence>
<evidence type="ECO:0000256" key="6">
    <source>
        <dbReference type="ARBA" id="ARBA00022989"/>
    </source>
</evidence>
<feature type="compositionally biased region" description="Basic and acidic residues" evidence="12">
    <location>
        <begin position="70"/>
        <end position="81"/>
    </location>
</feature>
<comment type="similarity">
    <text evidence="2 11">Belongs to the sulfotransferase 2 family.</text>
</comment>
<keyword evidence="6" id="KW-1133">Transmembrane helix</keyword>
<dbReference type="AlphaFoldDB" id="A0A4X1TJF6"/>
<keyword evidence="7 11" id="KW-0333">Golgi apparatus</keyword>
<dbReference type="InterPro" id="IPR005331">
    <property type="entry name" value="Sulfotransferase"/>
</dbReference>
<feature type="compositionally biased region" description="Basic residues" evidence="12">
    <location>
        <begin position="122"/>
        <end position="135"/>
    </location>
</feature>
<evidence type="ECO:0000256" key="5">
    <source>
        <dbReference type="ARBA" id="ARBA00022968"/>
    </source>
</evidence>